<dbReference type="GO" id="GO:0015871">
    <property type="term" value="P:choline transport"/>
    <property type="evidence" value="ECO:0007669"/>
    <property type="project" value="TreeGrafter"/>
</dbReference>
<dbReference type="AlphaFoldDB" id="A0A077M560"/>
<comment type="caution">
    <text evidence="7">The sequence shown here is derived from an EMBL/GenBank/DDBJ whole genome shotgun (WGS) entry which is preliminary data.</text>
</comment>
<dbReference type="GO" id="GO:0031460">
    <property type="term" value="P:glycine betaine transport"/>
    <property type="evidence" value="ECO:0007669"/>
    <property type="project" value="TreeGrafter"/>
</dbReference>
<feature type="signal peptide" evidence="5">
    <location>
        <begin position="1"/>
        <end position="20"/>
    </location>
</feature>
<name>A0A077M560_9MICO</name>
<dbReference type="STRING" id="1194083.BN12_790031"/>
<dbReference type="PANTHER" id="PTHR47737:SF1">
    <property type="entry name" value="GLYCINE BETAINE_PROLINE BETAINE TRANSPORT SYSTEM PERMEASE PROTEIN PROW"/>
    <property type="match status" value="1"/>
</dbReference>
<dbReference type="PROSITE" id="PS51257">
    <property type="entry name" value="PROKAR_LIPOPROTEIN"/>
    <property type="match status" value="1"/>
</dbReference>
<dbReference type="Pfam" id="PF04069">
    <property type="entry name" value="OpuAC"/>
    <property type="match status" value="1"/>
</dbReference>
<keyword evidence="5" id="KW-0732">Signal</keyword>
<sequence>MTKRALQAVAVTAVSLLALAACGGQPAEKASGDKNVTFGVVEGWTDQSDTAAVLKVILEENGYTVKIDKVNDNTPMYEGLANGDINVLSSSWLERTQKDYWTRYGHDLDDIGIYYRGAQSFLAVPDYSDITSIADLPSHASEFGDQIIGIEPGAGLTEITRNAVMPAYGLQDFKLVTSSTATMIAKLKQQTAAKKPIVVTLWKPFWANQAFPVRALQDPKNAYRPENLHVVVNKDWSAAHPQVVNMLASFKLDDKQFASLEDTIVNKSAGQADVGAKAWLTENPGFAEALTAQLTKK</sequence>
<dbReference type="OrthoDB" id="9787902at2"/>
<reference evidence="7 8" key="1">
    <citation type="journal article" date="2013" name="ISME J.">
        <title>A metabolic model for members of the genus Tetrasphaera involved in enhanced biological phosphorus removal.</title>
        <authorList>
            <person name="Kristiansen R."/>
            <person name="Nguyen H.T.T."/>
            <person name="Saunders A.M."/>
            <person name="Nielsen J.L."/>
            <person name="Wimmer R."/>
            <person name="Le V.Q."/>
            <person name="McIlroy S.J."/>
            <person name="Petrovski S."/>
            <person name="Seviour R.J."/>
            <person name="Calteau A."/>
            <person name="Nielsen K.L."/>
            <person name="Nielsen P.H."/>
        </authorList>
    </citation>
    <scope>NUCLEOTIDE SEQUENCE [LARGE SCALE GENOMIC DNA]</scope>
    <source>
        <strain evidence="7 8">T1-X7</strain>
    </source>
</reference>
<organism evidence="7 8">
    <name type="scientific">Nostocoides japonicum T1-X7</name>
    <dbReference type="NCBI Taxonomy" id="1194083"/>
    <lineage>
        <taxon>Bacteria</taxon>
        <taxon>Bacillati</taxon>
        <taxon>Actinomycetota</taxon>
        <taxon>Actinomycetes</taxon>
        <taxon>Micrococcales</taxon>
        <taxon>Intrasporangiaceae</taxon>
        <taxon>Nostocoides</taxon>
    </lineage>
</organism>
<dbReference type="EMBL" id="CAJB01000413">
    <property type="protein sequence ID" value="CCH80202.1"/>
    <property type="molecule type" value="Genomic_DNA"/>
</dbReference>
<proteinExistence type="predicted"/>
<dbReference type="PANTHER" id="PTHR47737">
    <property type="entry name" value="GLYCINE BETAINE/PROLINE BETAINE TRANSPORT SYSTEM PERMEASE PROTEIN PROW"/>
    <property type="match status" value="1"/>
</dbReference>
<dbReference type="SUPFAM" id="SSF53850">
    <property type="entry name" value="Periplasmic binding protein-like II"/>
    <property type="match status" value="1"/>
</dbReference>
<dbReference type="Gene3D" id="3.40.190.100">
    <property type="entry name" value="Glycine betaine-binding periplasmic protein, domain 2"/>
    <property type="match status" value="1"/>
</dbReference>
<gene>
    <name evidence="7" type="ORF">BN12_790031</name>
</gene>
<keyword evidence="2" id="KW-0813">Transport</keyword>
<dbReference type="GO" id="GO:0043190">
    <property type="term" value="C:ATP-binding cassette (ABC) transporter complex"/>
    <property type="evidence" value="ECO:0007669"/>
    <property type="project" value="InterPro"/>
</dbReference>
<protein>
    <submittedName>
        <fullName evidence="7">ABC-type proline/glycine betaine transport system, periplasmic component</fullName>
    </submittedName>
</protein>
<dbReference type="InterPro" id="IPR007210">
    <property type="entry name" value="ABC_Gly_betaine_transp_sub-bd"/>
</dbReference>
<dbReference type="RefSeq" id="WP_048552234.1">
    <property type="nucleotide sequence ID" value="NZ_HF570958.1"/>
</dbReference>
<evidence type="ECO:0000259" key="6">
    <source>
        <dbReference type="Pfam" id="PF04069"/>
    </source>
</evidence>
<evidence type="ECO:0000313" key="8">
    <source>
        <dbReference type="Proteomes" id="UP000035721"/>
    </source>
</evidence>
<comment type="subcellular location">
    <subcellularLocation>
        <location evidence="1">Cell membrane</location>
    </subcellularLocation>
</comment>
<evidence type="ECO:0000256" key="1">
    <source>
        <dbReference type="ARBA" id="ARBA00004236"/>
    </source>
</evidence>
<dbReference type="Proteomes" id="UP000035721">
    <property type="component" value="Unassembled WGS sequence"/>
</dbReference>
<dbReference type="CDD" id="cd13639">
    <property type="entry name" value="PBP2_OpuAC_like"/>
    <property type="match status" value="1"/>
</dbReference>
<evidence type="ECO:0000256" key="4">
    <source>
        <dbReference type="ARBA" id="ARBA00023136"/>
    </source>
</evidence>
<keyword evidence="3" id="KW-1003">Cell membrane</keyword>
<evidence type="ECO:0000256" key="5">
    <source>
        <dbReference type="SAM" id="SignalP"/>
    </source>
</evidence>
<keyword evidence="4" id="KW-0472">Membrane</keyword>
<dbReference type="GO" id="GO:0005275">
    <property type="term" value="F:amine transmembrane transporter activity"/>
    <property type="evidence" value="ECO:0007669"/>
    <property type="project" value="TreeGrafter"/>
</dbReference>
<evidence type="ECO:0000313" key="7">
    <source>
        <dbReference type="EMBL" id="CCH80202.1"/>
    </source>
</evidence>
<evidence type="ECO:0000256" key="3">
    <source>
        <dbReference type="ARBA" id="ARBA00022475"/>
    </source>
</evidence>
<accession>A0A077M560</accession>
<feature type="chain" id="PRO_5038653190" evidence="5">
    <location>
        <begin position="21"/>
        <end position="297"/>
    </location>
</feature>
<feature type="domain" description="ABC-type glycine betaine transport system substrate-binding" evidence="6">
    <location>
        <begin position="34"/>
        <end position="282"/>
    </location>
</feature>
<keyword evidence="8" id="KW-1185">Reference proteome</keyword>
<dbReference type="Gene3D" id="3.40.190.10">
    <property type="entry name" value="Periplasmic binding protein-like II"/>
    <property type="match status" value="1"/>
</dbReference>
<evidence type="ECO:0000256" key="2">
    <source>
        <dbReference type="ARBA" id="ARBA00022448"/>
    </source>
</evidence>
<dbReference type="GO" id="GO:0015226">
    <property type="term" value="F:carnitine transmembrane transporter activity"/>
    <property type="evidence" value="ECO:0007669"/>
    <property type="project" value="TreeGrafter"/>
</dbReference>